<dbReference type="PANTHER" id="PTHR35097">
    <property type="entry name" value="GDSL ESTERASE/LIPASE"/>
    <property type="match status" value="1"/>
</dbReference>
<comment type="caution">
    <text evidence="3">The sequence shown here is derived from an EMBL/GenBank/DDBJ whole genome shotgun (WGS) entry which is preliminary data.</text>
</comment>
<protein>
    <submittedName>
        <fullName evidence="3">Uncharacterized protein</fullName>
    </submittedName>
</protein>
<evidence type="ECO:0000313" key="4">
    <source>
        <dbReference type="Proteomes" id="UP000825935"/>
    </source>
</evidence>
<name>A0A8T2R5J7_CERRI</name>
<dbReference type="AlphaFoldDB" id="A0A8T2R5J7"/>
<dbReference type="EMBL" id="CM035434">
    <property type="protein sequence ID" value="KAH7291597.1"/>
    <property type="molecule type" value="Genomic_DNA"/>
</dbReference>
<keyword evidence="1" id="KW-0175">Coiled coil</keyword>
<evidence type="ECO:0000256" key="1">
    <source>
        <dbReference type="SAM" id="Coils"/>
    </source>
</evidence>
<dbReference type="PANTHER" id="PTHR35097:SF1">
    <property type="entry name" value="GDSL ESTERASE_LIPASE"/>
    <property type="match status" value="1"/>
</dbReference>
<feature type="region of interest" description="Disordered" evidence="2">
    <location>
        <begin position="133"/>
        <end position="164"/>
    </location>
</feature>
<dbReference type="OrthoDB" id="2017825at2759"/>
<dbReference type="Proteomes" id="UP000825935">
    <property type="component" value="Chromosome 29"/>
</dbReference>
<sequence>MELQAGLHRVCSSDYTAPHDYLRIGPSLFRLDGDLHAFPPRKLRKLLTTFTDGVHVFSCVEKVNMPIYADYSWPTDGFDHSRAFLGRKRPWHFCTLSYGGLEPLNANLDFLGQRNFSKVPDISEGSDFPFIDNWGSGDSSNGGDHGEGGSGGHGNDDGGLQDPEFDGRGFPLSVNWHVLPENQEDSTTQVEAESHNMDISGCSSPNHISRDGLREMIDSQNANINKEAHVLDDTHGEVLYRLSEYLNRVLAQLFLKFRKSFPQQGDCNQNTILQHDILKSVHDSAQPYYSIELEDHFEDIDSTFADNIAAMEMKENFTNLLDKVRRLNLGLTGHQDPQVDDSPFKRLEEVHNSIQKQTAGHDSIDSKVSLRDETKKKEVRTISDLRSGRRPSLMDMMDNMQLGWINHIAHDEPKELSSNLEGPANQIDEQKMRTLINEAVTTAFKELANAGVSGSSNQNDMETLRNLKREIFAELLKLREKLDQLLQERQSNNARHTRKTNIQGEVKVGTAVVVLEDSSSRHSRGSLEQAGLRTGVDVRLIFETPFRDQDLLITEFNAGQDSSVGGGRVLGGPMSLGKVQYLAHVHDNMSVSFVPLGAQGMDVTDIVNPMQDQGLTSFSSRGPAHFDHCRGSAIGATWCGSSLALSAAQYLSGWGNQAISLGTSMEDAGPLCLSTLGQVLLQPTEGLIFSLSGLHRFWPTPPLPSSTSLHWSEIGPLIIPKMHSLNTRSTLSSEDSFLSHCNSMSSHWGVPESEHPLEASDSKGTSQLSVAVATELEVGMGLSMGAWAQVDDALQDVDKGNFQWSVSLAKNSKKGVDWGMSIGGSKPDWSAMMSEQEMFPSFIGSTGDSCGSQLQAEAFIRFNCGNGLTLQPGLLYLLNKHSQTPAFVVRSSLLF</sequence>
<organism evidence="3 4">
    <name type="scientific">Ceratopteris richardii</name>
    <name type="common">Triangle waterfern</name>
    <dbReference type="NCBI Taxonomy" id="49495"/>
    <lineage>
        <taxon>Eukaryota</taxon>
        <taxon>Viridiplantae</taxon>
        <taxon>Streptophyta</taxon>
        <taxon>Embryophyta</taxon>
        <taxon>Tracheophyta</taxon>
        <taxon>Polypodiopsida</taxon>
        <taxon>Polypodiidae</taxon>
        <taxon>Polypodiales</taxon>
        <taxon>Pteridineae</taxon>
        <taxon>Pteridaceae</taxon>
        <taxon>Parkerioideae</taxon>
        <taxon>Ceratopteris</taxon>
    </lineage>
</organism>
<evidence type="ECO:0000313" key="3">
    <source>
        <dbReference type="EMBL" id="KAH7291596.1"/>
    </source>
</evidence>
<dbReference type="EMBL" id="CM035434">
    <property type="protein sequence ID" value="KAH7291596.1"/>
    <property type="molecule type" value="Genomic_DNA"/>
</dbReference>
<accession>A0A8T2R5J7</accession>
<reference evidence="3" key="1">
    <citation type="submission" date="2021-08" db="EMBL/GenBank/DDBJ databases">
        <title>WGS assembly of Ceratopteris richardii.</title>
        <authorList>
            <person name="Marchant D.B."/>
            <person name="Chen G."/>
            <person name="Jenkins J."/>
            <person name="Shu S."/>
            <person name="Leebens-Mack J."/>
            <person name="Grimwood J."/>
            <person name="Schmutz J."/>
            <person name="Soltis P."/>
            <person name="Soltis D."/>
            <person name="Chen Z.-H."/>
        </authorList>
    </citation>
    <scope>NUCLEOTIDE SEQUENCE</scope>
    <source>
        <strain evidence="3">Whitten #5841</strain>
        <tissue evidence="3">Leaf</tissue>
    </source>
</reference>
<evidence type="ECO:0000256" key="2">
    <source>
        <dbReference type="SAM" id="MobiDB-lite"/>
    </source>
</evidence>
<proteinExistence type="predicted"/>
<keyword evidence="4" id="KW-1185">Reference proteome</keyword>
<feature type="coiled-coil region" evidence="1">
    <location>
        <begin position="461"/>
        <end position="495"/>
    </location>
</feature>
<gene>
    <name evidence="3" type="ORF">KP509_29G023600</name>
</gene>